<dbReference type="RefSeq" id="WP_022866934.1">
    <property type="nucleotide sequence ID" value="NZ_CP126967.1"/>
</dbReference>
<dbReference type="Pfam" id="PF00584">
    <property type="entry name" value="SecE"/>
    <property type="match status" value="1"/>
</dbReference>
<comment type="caution">
    <text evidence="11">The sequence shown here is derived from an EMBL/GenBank/DDBJ whole genome shotgun (WGS) entry which is preliminary data.</text>
</comment>
<keyword evidence="5 9" id="KW-0653">Protein transport</keyword>
<sequence>MNKQTPASQSSKEEAQKQGIFARLALFFRQIFGELKRVQRPSRKELWQLFGTVVLFIVCIMVFIGVFDLGFGRLTLWVFG</sequence>
<evidence type="ECO:0000256" key="7">
    <source>
        <dbReference type="ARBA" id="ARBA00023010"/>
    </source>
</evidence>
<keyword evidence="3 9" id="KW-1003">Cell membrane</keyword>
<dbReference type="PANTHER" id="PTHR33910:SF1">
    <property type="entry name" value="PROTEIN TRANSLOCASE SUBUNIT SECE"/>
    <property type="match status" value="1"/>
</dbReference>
<evidence type="ECO:0000313" key="11">
    <source>
        <dbReference type="EMBL" id="MDY5154889.1"/>
    </source>
</evidence>
<dbReference type="EMBL" id="JAWNGA010000004">
    <property type="protein sequence ID" value="MDY5132777.1"/>
    <property type="molecule type" value="Genomic_DNA"/>
</dbReference>
<evidence type="ECO:0000313" key="12">
    <source>
        <dbReference type="Proteomes" id="UP001275049"/>
    </source>
</evidence>
<evidence type="ECO:0000256" key="1">
    <source>
        <dbReference type="ARBA" id="ARBA00004370"/>
    </source>
</evidence>
<comment type="subunit">
    <text evidence="9">Component of the Sec protein translocase complex. Heterotrimer consisting of SecY, SecE and SecG subunits. The heterotrimers can form oligomers, although 1 heterotrimer is thought to be able to translocate proteins. Interacts with the ribosome. Interacts with SecDF, and other proteins may be involved. Interacts with SecA.</text>
</comment>
<comment type="function">
    <text evidence="9">Essential subunit of the Sec protein translocation channel SecYEG. Clamps together the 2 halves of SecY. May contact the channel plug during translocation.</text>
</comment>
<name>A0AAW9HVM1_9ACTO</name>
<dbReference type="AlphaFoldDB" id="A0AAW9HVM1"/>
<protein>
    <recommendedName>
        <fullName evidence="9">Protein translocase subunit SecE</fullName>
    </recommendedName>
</protein>
<dbReference type="Gene3D" id="1.20.5.1030">
    <property type="entry name" value="Preprotein translocase secy subunit"/>
    <property type="match status" value="1"/>
</dbReference>
<keyword evidence="8 9" id="KW-0472">Membrane</keyword>
<dbReference type="NCBIfam" id="TIGR00964">
    <property type="entry name" value="secE_bact"/>
    <property type="match status" value="1"/>
</dbReference>
<evidence type="ECO:0000256" key="5">
    <source>
        <dbReference type="ARBA" id="ARBA00022927"/>
    </source>
</evidence>
<proteinExistence type="inferred from homology"/>
<comment type="similarity">
    <text evidence="9">Belongs to the SecE/SEC61-gamma family.</text>
</comment>
<evidence type="ECO:0000256" key="4">
    <source>
        <dbReference type="ARBA" id="ARBA00022692"/>
    </source>
</evidence>
<evidence type="ECO:0000256" key="3">
    <source>
        <dbReference type="ARBA" id="ARBA00022475"/>
    </source>
</evidence>
<dbReference type="EMBL" id="JAWNGC010000003">
    <property type="protein sequence ID" value="MDY5154889.1"/>
    <property type="molecule type" value="Genomic_DNA"/>
</dbReference>
<dbReference type="GO" id="GO:0005886">
    <property type="term" value="C:plasma membrane"/>
    <property type="evidence" value="ECO:0007669"/>
    <property type="project" value="UniProtKB-SubCell"/>
</dbReference>
<evidence type="ECO:0000313" key="13">
    <source>
        <dbReference type="Proteomes" id="UP001281731"/>
    </source>
</evidence>
<comment type="subcellular location">
    <subcellularLocation>
        <location evidence="9">Cell membrane</location>
        <topology evidence="9">Single-pass membrane protein</topology>
    </subcellularLocation>
    <subcellularLocation>
        <location evidence="1">Membrane</location>
    </subcellularLocation>
</comment>
<keyword evidence="12" id="KW-1185">Reference proteome</keyword>
<accession>A0AAW9HVM1</accession>
<evidence type="ECO:0000256" key="9">
    <source>
        <dbReference type="HAMAP-Rule" id="MF_00422"/>
    </source>
</evidence>
<keyword evidence="4 9" id="KW-0812">Transmembrane</keyword>
<gene>
    <name evidence="9 11" type="primary">secE</name>
    <name evidence="11" type="ORF">R6G80_03995</name>
    <name evidence="10" type="ORF">R6G86_03315</name>
</gene>
<dbReference type="InterPro" id="IPR005807">
    <property type="entry name" value="SecE_bac"/>
</dbReference>
<dbReference type="GO" id="GO:0006605">
    <property type="term" value="P:protein targeting"/>
    <property type="evidence" value="ECO:0007669"/>
    <property type="project" value="UniProtKB-UniRule"/>
</dbReference>
<dbReference type="Proteomes" id="UP001281731">
    <property type="component" value="Unassembled WGS sequence"/>
</dbReference>
<dbReference type="GO" id="GO:0043952">
    <property type="term" value="P:protein transport by the Sec complex"/>
    <property type="evidence" value="ECO:0007669"/>
    <property type="project" value="UniProtKB-UniRule"/>
</dbReference>
<dbReference type="GO" id="GO:0008320">
    <property type="term" value="F:protein transmembrane transporter activity"/>
    <property type="evidence" value="ECO:0007669"/>
    <property type="project" value="UniProtKB-UniRule"/>
</dbReference>
<evidence type="ECO:0000313" key="10">
    <source>
        <dbReference type="EMBL" id="MDY5132777.1"/>
    </source>
</evidence>
<keyword evidence="6 9" id="KW-1133">Transmembrane helix</keyword>
<keyword evidence="7 9" id="KW-0811">Translocation</keyword>
<feature type="transmembrane region" description="Helical" evidence="9">
    <location>
        <begin position="46"/>
        <end position="67"/>
    </location>
</feature>
<dbReference type="GO" id="GO:0009306">
    <property type="term" value="P:protein secretion"/>
    <property type="evidence" value="ECO:0007669"/>
    <property type="project" value="UniProtKB-UniRule"/>
</dbReference>
<dbReference type="GO" id="GO:0065002">
    <property type="term" value="P:intracellular protein transmembrane transport"/>
    <property type="evidence" value="ECO:0007669"/>
    <property type="project" value="UniProtKB-UniRule"/>
</dbReference>
<evidence type="ECO:0000256" key="6">
    <source>
        <dbReference type="ARBA" id="ARBA00022989"/>
    </source>
</evidence>
<organism evidence="11 13">
    <name type="scientific">Actinotignum urinale</name>
    <dbReference type="NCBI Taxonomy" id="190146"/>
    <lineage>
        <taxon>Bacteria</taxon>
        <taxon>Bacillati</taxon>
        <taxon>Actinomycetota</taxon>
        <taxon>Actinomycetes</taxon>
        <taxon>Actinomycetales</taxon>
        <taxon>Actinomycetaceae</taxon>
        <taxon>Actinotignum</taxon>
    </lineage>
</organism>
<dbReference type="PANTHER" id="PTHR33910">
    <property type="entry name" value="PROTEIN TRANSLOCASE SUBUNIT SECE"/>
    <property type="match status" value="1"/>
</dbReference>
<evidence type="ECO:0000256" key="8">
    <source>
        <dbReference type="ARBA" id="ARBA00023136"/>
    </source>
</evidence>
<dbReference type="InterPro" id="IPR001901">
    <property type="entry name" value="Translocase_SecE/Sec61-g"/>
</dbReference>
<evidence type="ECO:0000256" key="2">
    <source>
        <dbReference type="ARBA" id="ARBA00022448"/>
    </source>
</evidence>
<dbReference type="HAMAP" id="MF_00422">
    <property type="entry name" value="SecE"/>
    <property type="match status" value="1"/>
</dbReference>
<dbReference type="Proteomes" id="UP001275049">
    <property type="component" value="Unassembled WGS sequence"/>
</dbReference>
<reference evidence="11 12" key="1">
    <citation type="submission" date="2023-10" db="EMBL/GenBank/DDBJ databases">
        <title>Whole Genome based description of the genera Actinobaculum and Actinotignum reveals a complex phylogenetic relationship within the species included in the genus Actinotignum.</title>
        <authorList>
            <person name="Jensen C.S."/>
            <person name="Dargis R."/>
            <person name="Kemp M."/>
            <person name="Christensen J.J."/>
        </authorList>
    </citation>
    <scope>NUCLEOTIDE SEQUENCE</scope>
    <source>
        <strain evidence="11">SLA_B511</strain>
        <strain evidence="10 12">SLA_B974</strain>
    </source>
</reference>
<dbReference type="InterPro" id="IPR038379">
    <property type="entry name" value="SecE_sf"/>
</dbReference>
<keyword evidence="2 9" id="KW-0813">Transport</keyword>